<comment type="caution">
    <text evidence="1">The sequence shown here is derived from an EMBL/GenBank/DDBJ whole genome shotgun (WGS) entry which is preliminary data.</text>
</comment>
<gene>
    <name evidence="1" type="ORF">BN9_114910</name>
</gene>
<keyword evidence="2" id="KW-1185">Reference proteome</keyword>
<proteinExistence type="predicted"/>
<evidence type="ECO:0000313" key="2">
    <source>
        <dbReference type="Proteomes" id="UP000053237"/>
    </source>
</evidence>
<dbReference type="InParanoid" id="A0A024GT91"/>
<accession>A0A024GT91</accession>
<protein>
    <submittedName>
        <fullName evidence="1">Uncharacterized protein</fullName>
    </submittedName>
</protein>
<organism evidence="1 2">
    <name type="scientific">Albugo candida</name>
    <dbReference type="NCBI Taxonomy" id="65357"/>
    <lineage>
        <taxon>Eukaryota</taxon>
        <taxon>Sar</taxon>
        <taxon>Stramenopiles</taxon>
        <taxon>Oomycota</taxon>
        <taxon>Peronosporomycetes</taxon>
        <taxon>Albuginales</taxon>
        <taxon>Albuginaceae</taxon>
        <taxon>Albugo</taxon>
    </lineage>
</organism>
<dbReference type="EMBL" id="CAIX01000376">
    <property type="protein sequence ID" value="CCI49995.1"/>
    <property type="molecule type" value="Genomic_DNA"/>
</dbReference>
<name>A0A024GT91_9STRA</name>
<dbReference type="AlphaFoldDB" id="A0A024GT91"/>
<sequence>MSNEEAEAVEAKWWQNERPIYSRVFTKTGNNTDWTRSSRPSWRSIRRRLRLATIHTIKYEFEQGLVQRNKKISSTPEHWEGICQRRAIHLISRRLSKTDISDHGQLPSAHQCTRTRQSVLKAYLWMTLLKERQLAMSLFRKTGITLWRKKRPNTCWKVDIRDHVFITFTSHLTCILHVAQSPLLAYNGPNLYLCRKSSFLICKWI</sequence>
<reference evidence="1 2" key="1">
    <citation type="submission" date="2012-05" db="EMBL/GenBank/DDBJ databases">
        <title>Recombination and specialization in a pathogen metapopulation.</title>
        <authorList>
            <person name="Gardiner A."/>
            <person name="Kemen E."/>
            <person name="Schultz-Larsen T."/>
            <person name="MacLean D."/>
            <person name="Van Oosterhout C."/>
            <person name="Jones J.D.G."/>
        </authorList>
    </citation>
    <scope>NUCLEOTIDE SEQUENCE [LARGE SCALE GENOMIC DNA]</scope>
    <source>
        <strain evidence="1 2">Ac Nc2</strain>
    </source>
</reference>
<dbReference type="Proteomes" id="UP000053237">
    <property type="component" value="Unassembled WGS sequence"/>
</dbReference>
<evidence type="ECO:0000313" key="1">
    <source>
        <dbReference type="EMBL" id="CCI49995.1"/>
    </source>
</evidence>